<evidence type="ECO:0000313" key="3">
    <source>
        <dbReference type="Proteomes" id="UP000823633"/>
    </source>
</evidence>
<reference evidence="2" key="2">
    <citation type="journal article" date="2021" name="PeerJ">
        <title>Extensive microbial diversity within the chicken gut microbiome revealed by metagenomics and culture.</title>
        <authorList>
            <person name="Gilroy R."/>
            <person name="Ravi A."/>
            <person name="Getino M."/>
            <person name="Pursley I."/>
            <person name="Horton D.L."/>
            <person name="Alikhan N.F."/>
            <person name="Baker D."/>
            <person name="Gharbi K."/>
            <person name="Hall N."/>
            <person name="Watson M."/>
            <person name="Adriaenssens E.M."/>
            <person name="Foster-Nyarko E."/>
            <person name="Jarju S."/>
            <person name="Secka A."/>
            <person name="Antonio M."/>
            <person name="Oren A."/>
            <person name="Chaudhuri R.R."/>
            <person name="La Ragione R."/>
            <person name="Hildebrand F."/>
            <person name="Pallen M.J."/>
        </authorList>
    </citation>
    <scope>NUCLEOTIDE SEQUENCE</scope>
    <source>
        <strain evidence="2">11167</strain>
    </source>
</reference>
<proteinExistence type="predicted"/>
<dbReference type="InterPro" id="IPR009051">
    <property type="entry name" value="Helical_ferredxn"/>
</dbReference>
<name>A0A9D9EB57_9SPIR</name>
<accession>A0A9D9EB57</accession>
<dbReference type="PANTHER" id="PTHR42783">
    <property type="entry name" value="GLUTAMATE SYNTHASE [NADPH] SMALL CHAIN"/>
    <property type="match status" value="1"/>
</dbReference>
<dbReference type="AlphaFoldDB" id="A0A9D9EB57"/>
<reference evidence="2" key="1">
    <citation type="submission" date="2020-10" db="EMBL/GenBank/DDBJ databases">
        <authorList>
            <person name="Gilroy R."/>
        </authorList>
    </citation>
    <scope>NUCLEOTIDE SEQUENCE</scope>
    <source>
        <strain evidence="2">11167</strain>
    </source>
</reference>
<dbReference type="EMBL" id="JADIMU010000036">
    <property type="protein sequence ID" value="MBO8443240.1"/>
    <property type="molecule type" value="Genomic_DNA"/>
</dbReference>
<dbReference type="InterPro" id="IPR028261">
    <property type="entry name" value="DPD_II"/>
</dbReference>
<dbReference type="PROSITE" id="PS51379">
    <property type="entry name" value="4FE4S_FER_2"/>
    <property type="match status" value="1"/>
</dbReference>
<evidence type="ECO:0000313" key="2">
    <source>
        <dbReference type="EMBL" id="MBO8443240.1"/>
    </source>
</evidence>
<dbReference type="Proteomes" id="UP000823633">
    <property type="component" value="Unassembled WGS sequence"/>
</dbReference>
<comment type="caution">
    <text evidence="2">The sequence shown here is derived from an EMBL/GenBank/DDBJ whole genome shotgun (WGS) entry which is preliminary data.</text>
</comment>
<organism evidence="2 3">
    <name type="scientific">Candidatus Aphodenecus pullistercoris</name>
    <dbReference type="NCBI Taxonomy" id="2840669"/>
    <lineage>
        <taxon>Bacteria</taxon>
        <taxon>Pseudomonadati</taxon>
        <taxon>Spirochaetota</taxon>
        <taxon>Spirochaetia</taxon>
        <taxon>Spirochaetales</taxon>
        <taxon>Candidatus Aphodenecus</taxon>
    </lineage>
</organism>
<gene>
    <name evidence="2" type="ORF">IAC42_05720</name>
</gene>
<protein>
    <recommendedName>
        <fullName evidence="1">4Fe-4S ferredoxin-type domain-containing protein</fullName>
    </recommendedName>
</protein>
<sequence length="175" mass="19055">MMTTEELNAKAKDVLMTLPDNPSMKERLAIGPCPMPSQDPSARCHNMDEVALGYGEDQAVLEATRCLGCKNHPCVAHCPVAIDIPRFVGHVAKREFREALEVIQESSLLPAICGRVCPQENQCQKECTVGKAHNDIDQAVAIGRIERFVADWARENGVTPAVTIAPDSGLSLIHI</sequence>
<dbReference type="PANTHER" id="PTHR42783:SF3">
    <property type="entry name" value="GLUTAMATE SYNTHASE [NADPH] SMALL CHAIN-RELATED"/>
    <property type="match status" value="1"/>
</dbReference>
<evidence type="ECO:0000259" key="1">
    <source>
        <dbReference type="PROSITE" id="PS51379"/>
    </source>
</evidence>
<dbReference type="SUPFAM" id="SSF46548">
    <property type="entry name" value="alpha-helical ferredoxin"/>
    <property type="match status" value="1"/>
</dbReference>
<dbReference type="GO" id="GO:0051536">
    <property type="term" value="F:iron-sulfur cluster binding"/>
    <property type="evidence" value="ECO:0007669"/>
    <property type="project" value="InterPro"/>
</dbReference>
<dbReference type="InterPro" id="IPR017896">
    <property type="entry name" value="4Fe4S_Fe-S-bd"/>
</dbReference>
<feature type="domain" description="4Fe-4S ferredoxin-type" evidence="1">
    <location>
        <begin position="57"/>
        <end position="87"/>
    </location>
</feature>
<dbReference type="Gene3D" id="1.10.1060.10">
    <property type="entry name" value="Alpha-helical ferredoxin"/>
    <property type="match status" value="1"/>
</dbReference>
<dbReference type="Pfam" id="PF14691">
    <property type="entry name" value="Fer4_20"/>
    <property type="match status" value="1"/>
</dbReference>